<evidence type="ECO:0000313" key="3">
    <source>
        <dbReference type="Proteomes" id="UP000501690"/>
    </source>
</evidence>
<proteinExistence type="predicted"/>
<keyword evidence="3" id="KW-1185">Reference proteome</keyword>
<dbReference type="AlphaFoldDB" id="A0A4D6MZ58"/>
<dbReference type="EMBL" id="CP039353">
    <property type="protein sequence ID" value="QCE06793.1"/>
    <property type="molecule type" value="Genomic_DNA"/>
</dbReference>
<sequence length="125" mass="13862">MHEFRHLQQQPSRTIFSMAAANASIHHATTISIELRDHHDSAAHTSPRRATTPLQQIRYCSAHPASIISATRRAPAGSSSPQRHHPRDATAPANARATSEFFFLAHNHGGHHNNHPLRSRFATFA</sequence>
<organism evidence="2 3">
    <name type="scientific">Vigna unguiculata</name>
    <name type="common">Cowpea</name>
    <dbReference type="NCBI Taxonomy" id="3917"/>
    <lineage>
        <taxon>Eukaryota</taxon>
        <taxon>Viridiplantae</taxon>
        <taxon>Streptophyta</taxon>
        <taxon>Embryophyta</taxon>
        <taxon>Tracheophyta</taxon>
        <taxon>Spermatophyta</taxon>
        <taxon>Magnoliopsida</taxon>
        <taxon>eudicotyledons</taxon>
        <taxon>Gunneridae</taxon>
        <taxon>Pentapetalae</taxon>
        <taxon>rosids</taxon>
        <taxon>fabids</taxon>
        <taxon>Fabales</taxon>
        <taxon>Fabaceae</taxon>
        <taxon>Papilionoideae</taxon>
        <taxon>50 kb inversion clade</taxon>
        <taxon>NPAAA clade</taxon>
        <taxon>indigoferoid/millettioid clade</taxon>
        <taxon>Phaseoleae</taxon>
        <taxon>Vigna</taxon>
    </lineage>
</organism>
<evidence type="ECO:0000313" key="2">
    <source>
        <dbReference type="EMBL" id="QCE06793.1"/>
    </source>
</evidence>
<accession>A0A4D6MZ58</accession>
<feature type="region of interest" description="Disordered" evidence="1">
    <location>
        <begin position="71"/>
        <end position="93"/>
    </location>
</feature>
<evidence type="ECO:0000256" key="1">
    <source>
        <dbReference type="SAM" id="MobiDB-lite"/>
    </source>
</evidence>
<gene>
    <name evidence="2" type="ORF">DEO72_LG9g1807</name>
</gene>
<protein>
    <submittedName>
        <fullName evidence="2">Uncharacterized protein</fullName>
    </submittedName>
</protein>
<name>A0A4D6MZ58_VIGUN</name>
<reference evidence="2 3" key="1">
    <citation type="submission" date="2019-04" db="EMBL/GenBank/DDBJ databases">
        <title>An improved genome assembly and genetic linkage map for asparagus bean, Vigna unguiculata ssp. sesquipedialis.</title>
        <authorList>
            <person name="Xia Q."/>
            <person name="Zhang R."/>
            <person name="Dong Y."/>
        </authorList>
    </citation>
    <scope>NUCLEOTIDE SEQUENCE [LARGE SCALE GENOMIC DNA]</scope>
    <source>
        <tissue evidence="2">Leaf</tissue>
    </source>
</reference>
<dbReference type="Proteomes" id="UP000501690">
    <property type="component" value="Linkage Group LG9"/>
</dbReference>